<dbReference type="EMBL" id="ML143449">
    <property type="protein sequence ID" value="TBU26182.1"/>
    <property type="molecule type" value="Genomic_DNA"/>
</dbReference>
<protein>
    <submittedName>
        <fullName evidence="1">Uncharacterized protein</fullName>
    </submittedName>
</protein>
<evidence type="ECO:0000313" key="1">
    <source>
        <dbReference type="EMBL" id="TBU26182.1"/>
    </source>
</evidence>
<accession>A0A4Q9MIZ6</accession>
<dbReference type="Proteomes" id="UP000292957">
    <property type="component" value="Unassembled WGS sequence"/>
</dbReference>
<proteinExistence type="predicted"/>
<name>A0A4Q9MIZ6_9APHY</name>
<gene>
    <name evidence="1" type="ORF">BD311DRAFT_763011</name>
</gene>
<sequence>MFACCLEDESVSVRSFHSPTNSKITSTLMFHPSTSANSEPGPRIHPFVTLVPIWGTKSDANSKTTALLNFETGNMPLPEASTALRKHTSRIGIAP</sequence>
<dbReference type="AlphaFoldDB" id="A0A4Q9MIZ6"/>
<reference evidence="1" key="1">
    <citation type="submission" date="2019-01" db="EMBL/GenBank/DDBJ databases">
        <title>Draft genome sequences of three monokaryotic isolates of the white-rot basidiomycete fungus Dichomitus squalens.</title>
        <authorList>
            <consortium name="DOE Joint Genome Institute"/>
            <person name="Lopez S.C."/>
            <person name="Andreopoulos B."/>
            <person name="Pangilinan J."/>
            <person name="Lipzen A."/>
            <person name="Riley R."/>
            <person name="Ahrendt S."/>
            <person name="Ng V."/>
            <person name="Barry K."/>
            <person name="Daum C."/>
            <person name="Grigoriev I.V."/>
            <person name="Hilden K.S."/>
            <person name="Makela M.R."/>
            <person name="de Vries R.P."/>
        </authorList>
    </citation>
    <scope>NUCLEOTIDE SEQUENCE [LARGE SCALE GENOMIC DNA]</scope>
    <source>
        <strain evidence="1">OM18370.1</strain>
    </source>
</reference>
<organism evidence="1">
    <name type="scientific">Dichomitus squalens</name>
    <dbReference type="NCBI Taxonomy" id="114155"/>
    <lineage>
        <taxon>Eukaryota</taxon>
        <taxon>Fungi</taxon>
        <taxon>Dikarya</taxon>
        <taxon>Basidiomycota</taxon>
        <taxon>Agaricomycotina</taxon>
        <taxon>Agaricomycetes</taxon>
        <taxon>Polyporales</taxon>
        <taxon>Polyporaceae</taxon>
        <taxon>Dichomitus</taxon>
    </lineage>
</organism>